<organism evidence="4 5">
    <name type="scientific">Orrella marina</name>
    <dbReference type="NCBI Taxonomy" id="2163011"/>
    <lineage>
        <taxon>Bacteria</taxon>
        <taxon>Pseudomonadati</taxon>
        <taxon>Pseudomonadota</taxon>
        <taxon>Betaproteobacteria</taxon>
        <taxon>Burkholderiales</taxon>
        <taxon>Alcaligenaceae</taxon>
        <taxon>Orrella</taxon>
    </lineage>
</organism>
<dbReference type="Gene3D" id="3.40.50.150">
    <property type="entry name" value="Vaccinia Virus protein VP39"/>
    <property type="match status" value="1"/>
</dbReference>
<dbReference type="AlphaFoldDB" id="A0A2R4XIP3"/>
<dbReference type="KEGG" id="boz:DBV39_08085"/>
<keyword evidence="4" id="KW-0808">Transferase</keyword>
<dbReference type="InterPro" id="IPR002052">
    <property type="entry name" value="DNA_methylase_N6_adenine_CS"/>
</dbReference>
<dbReference type="EMBL" id="CP028901">
    <property type="protein sequence ID" value="AWB33665.1"/>
    <property type="molecule type" value="Genomic_DNA"/>
</dbReference>
<dbReference type="RefSeq" id="WP_108621094.1">
    <property type="nucleotide sequence ID" value="NZ_CP028901.1"/>
</dbReference>
<keyword evidence="1 4" id="KW-0489">Methyltransferase</keyword>
<reference evidence="4 5" key="1">
    <citation type="submission" date="2018-04" db="EMBL/GenBank/DDBJ databases">
        <title>Bordetella sp. HZ20 isolated from seawater.</title>
        <authorList>
            <person name="Sun C."/>
        </authorList>
    </citation>
    <scope>NUCLEOTIDE SEQUENCE [LARGE SCALE GENOMIC DNA]</scope>
    <source>
        <strain evidence="4 5">HZ20</strain>
    </source>
</reference>
<name>A0A2R4XIP3_9BURK</name>
<dbReference type="Pfam" id="PF05175">
    <property type="entry name" value="MTS"/>
    <property type="match status" value="1"/>
</dbReference>
<evidence type="ECO:0000313" key="4">
    <source>
        <dbReference type="EMBL" id="AWB33665.1"/>
    </source>
</evidence>
<dbReference type="OrthoDB" id="267914at2"/>
<dbReference type="PROSITE" id="PS00092">
    <property type="entry name" value="N6_MTASE"/>
    <property type="match status" value="1"/>
</dbReference>
<dbReference type="GO" id="GO:0003676">
    <property type="term" value="F:nucleic acid binding"/>
    <property type="evidence" value="ECO:0007669"/>
    <property type="project" value="InterPro"/>
</dbReference>
<accession>A0A2R4XIP3</accession>
<proteinExistence type="predicted"/>
<protein>
    <submittedName>
        <fullName evidence="4">Methyltransferase</fullName>
    </submittedName>
</protein>
<feature type="domain" description="Methyltransferase small" evidence="3">
    <location>
        <begin position="202"/>
        <end position="345"/>
    </location>
</feature>
<dbReference type="InterPro" id="IPR029063">
    <property type="entry name" value="SAM-dependent_MTases_sf"/>
</dbReference>
<dbReference type="CDD" id="cd02440">
    <property type="entry name" value="AdoMet_MTases"/>
    <property type="match status" value="1"/>
</dbReference>
<evidence type="ECO:0000313" key="5">
    <source>
        <dbReference type="Proteomes" id="UP000244571"/>
    </source>
</evidence>
<keyword evidence="5" id="KW-1185">Reference proteome</keyword>
<dbReference type="InterPro" id="IPR007848">
    <property type="entry name" value="Small_mtfrase_dom"/>
</dbReference>
<sequence>MTGRSSNPHSPLPITPVAWEAFAHERAIRWHSSSKWPHPKRLIEISSAIPSDQILRLLQQGTAILWRGDFHEGRQILQSVKRRLSNYMRRAIKLPMPQGFHQLRLARSQQARTLGLILIQIDPDWSLVNRRAPDIRAACEATLGDAAATHACLQTRSLSGEKHDTTDTPPVILPLSDLLGILSAYQWHLKGVEVAALGARIHPRHGVFAPTRQEYLELVAGTALPATCESAIDLGTGTGVIAAILAQKGVPSVLAIESHQPALQCARDNIDRLGLGDRVTVRKGDLLTGAPVVDLIVCNPPWLPGVARNPLEAAIHDPEHRMLRGFLAQAPTHLPPSGQAWLIISDLAELLGLRSRETLLQWISEAGLRVIDRVDTRATHPKAADQKDPLAPWRAREVTSLWRLSLA</sequence>
<dbReference type="PANTHER" id="PTHR18895">
    <property type="entry name" value="HEMK METHYLTRANSFERASE"/>
    <property type="match status" value="1"/>
</dbReference>
<keyword evidence="2" id="KW-0949">S-adenosyl-L-methionine</keyword>
<evidence type="ECO:0000256" key="2">
    <source>
        <dbReference type="ARBA" id="ARBA00022691"/>
    </source>
</evidence>
<dbReference type="InterPro" id="IPR050320">
    <property type="entry name" value="N5-glutamine_MTase"/>
</dbReference>
<evidence type="ECO:0000256" key="1">
    <source>
        <dbReference type="ARBA" id="ARBA00022603"/>
    </source>
</evidence>
<dbReference type="Proteomes" id="UP000244571">
    <property type="component" value="Chromosome"/>
</dbReference>
<evidence type="ECO:0000259" key="3">
    <source>
        <dbReference type="Pfam" id="PF05175"/>
    </source>
</evidence>
<dbReference type="PANTHER" id="PTHR18895:SF74">
    <property type="entry name" value="MTRF1L RELEASE FACTOR GLUTAMINE METHYLTRANSFERASE"/>
    <property type="match status" value="1"/>
</dbReference>
<dbReference type="GO" id="GO:0036009">
    <property type="term" value="F:protein-glutamine N-methyltransferase activity"/>
    <property type="evidence" value="ECO:0007669"/>
    <property type="project" value="TreeGrafter"/>
</dbReference>
<dbReference type="GO" id="GO:0032259">
    <property type="term" value="P:methylation"/>
    <property type="evidence" value="ECO:0007669"/>
    <property type="project" value="UniProtKB-KW"/>
</dbReference>
<dbReference type="SUPFAM" id="SSF53335">
    <property type="entry name" value="S-adenosyl-L-methionine-dependent methyltransferases"/>
    <property type="match status" value="1"/>
</dbReference>
<gene>
    <name evidence="4" type="ORF">DBV39_08085</name>
</gene>